<dbReference type="RefSeq" id="WP_344636185.1">
    <property type="nucleotide sequence ID" value="NZ_BAAATR010000007.1"/>
</dbReference>
<protein>
    <recommendedName>
        <fullName evidence="4">Integral membrane protein</fullName>
    </recommendedName>
</protein>
<reference evidence="3" key="1">
    <citation type="journal article" date="2019" name="Int. J. Syst. Evol. Microbiol.">
        <title>The Global Catalogue of Microorganisms (GCM) 10K type strain sequencing project: providing services to taxonomists for standard genome sequencing and annotation.</title>
        <authorList>
            <consortium name="The Broad Institute Genomics Platform"/>
            <consortium name="The Broad Institute Genome Sequencing Center for Infectious Disease"/>
            <person name="Wu L."/>
            <person name="Ma J."/>
        </authorList>
    </citation>
    <scope>NUCLEOTIDE SEQUENCE [LARGE SCALE GENOMIC DNA]</scope>
    <source>
        <strain evidence="3">JCM 7356</strain>
    </source>
</reference>
<evidence type="ECO:0000313" key="2">
    <source>
        <dbReference type="EMBL" id="GAA2240826.1"/>
    </source>
</evidence>
<keyword evidence="1" id="KW-1133">Transmembrane helix</keyword>
<organism evidence="2 3">
    <name type="scientific">Kitasatospora cystarginea</name>
    <dbReference type="NCBI Taxonomy" id="58350"/>
    <lineage>
        <taxon>Bacteria</taxon>
        <taxon>Bacillati</taxon>
        <taxon>Actinomycetota</taxon>
        <taxon>Actinomycetes</taxon>
        <taxon>Kitasatosporales</taxon>
        <taxon>Streptomycetaceae</taxon>
        <taxon>Kitasatospora</taxon>
    </lineage>
</organism>
<accession>A0ABP5QNB1</accession>
<evidence type="ECO:0000313" key="3">
    <source>
        <dbReference type="Proteomes" id="UP001500305"/>
    </source>
</evidence>
<proteinExistence type="predicted"/>
<dbReference type="Proteomes" id="UP001500305">
    <property type="component" value="Unassembled WGS sequence"/>
</dbReference>
<keyword evidence="1" id="KW-0812">Transmembrane</keyword>
<sequence length="142" mass="14617">MAEQTAAGPGTAGRMPRGLKIATGVIWFQAVVNLLVGWVLFSSAATFDEHGVGERYGSGLLRTIGVVSVVIGLLLAVCGVLVVRRAAWVRPTVIGLEAVGILSSLIALFSGGAMPSLVGIAVGAAVIRQFASADAAAWFNRR</sequence>
<keyword evidence="3" id="KW-1185">Reference proteome</keyword>
<comment type="caution">
    <text evidence="2">The sequence shown here is derived from an EMBL/GenBank/DDBJ whole genome shotgun (WGS) entry which is preliminary data.</text>
</comment>
<feature type="transmembrane region" description="Helical" evidence="1">
    <location>
        <begin position="21"/>
        <end position="41"/>
    </location>
</feature>
<evidence type="ECO:0000256" key="1">
    <source>
        <dbReference type="SAM" id="Phobius"/>
    </source>
</evidence>
<dbReference type="EMBL" id="BAAATR010000007">
    <property type="protein sequence ID" value="GAA2240826.1"/>
    <property type="molecule type" value="Genomic_DNA"/>
</dbReference>
<keyword evidence="1" id="KW-0472">Membrane</keyword>
<evidence type="ECO:0008006" key="4">
    <source>
        <dbReference type="Google" id="ProtNLM"/>
    </source>
</evidence>
<name>A0ABP5QNB1_9ACTN</name>
<feature type="transmembrane region" description="Helical" evidence="1">
    <location>
        <begin position="61"/>
        <end position="82"/>
    </location>
</feature>
<gene>
    <name evidence="2" type="ORF">GCM10010430_22900</name>
</gene>